<dbReference type="AlphaFoldDB" id="A0AA94EYB1"/>
<feature type="domain" description="Lipid/polyisoprenoid-binding YceI-like" evidence="1">
    <location>
        <begin position="41"/>
        <end position="218"/>
    </location>
</feature>
<dbReference type="RefSeq" id="WP_060382670.1">
    <property type="nucleotide sequence ID" value="NZ_MTDB01000007.1"/>
</dbReference>
<dbReference type="GeneID" id="56895700"/>
<dbReference type="PANTHER" id="PTHR34406">
    <property type="entry name" value="PROTEIN YCEI"/>
    <property type="match status" value="1"/>
</dbReference>
<evidence type="ECO:0000259" key="1">
    <source>
        <dbReference type="SMART" id="SM00867"/>
    </source>
</evidence>
<dbReference type="Gene3D" id="2.40.128.110">
    <property type="entry name" value="Lipid/polyisoprenoid-binding, YceI-like"/>
    <property type="match status" value="1"/>
</dbReference>
<proteinExistence type="predicted"/>
<reference evidence="2" key="1">
    <citation type="submission" date="2018-12" db="EMBL/GenBank/DDBJ databases">
        <title>Draft genome sequence of Flaovobacterium columnare BGFS27 isolated from channel catfish in Alabama.</title>
        <authorList>
            <person name="Cai W."/>
            <person name="Arias C."/>
        </authorList>
    </citation>
    <scope>NUCLEOTIDE SEQUENCE [LARGE SCALE GENOMIC DNA]</scope>
    <source>
        <strain evidence="2">BGFS27</strain>
    </source>
</reference>
<comment type="caution">
    <text evidence="2">The sequence shown here is derived from an EMBL/GenBank/DDBJ whole genome shotgun (WGS) entry which is preliminary data.</text>
</comment>
<protein>
    <submittedName>
        <fullName evidence="2">YceI family protein</fullName>
    </submittedName>
</protein>
<gene>
    <name evidence="2" type="ORF">EJB19_12545</name>
</gene>
<dbReference type="EMBL" id="RWGX01000005">
    <property type="protein sequence ID" value="RVU87165.1"/>
    <property type="molecule type" value="Genomic_DNA"/>
</dbReference>
<organism evidence="2">
    <name type="scientific">Flavobacterium columnare</name>
    <dbReference type="NCBI Taxonomy" id="996"/>
    <lineage>
        <taxon>Bacteria</taxon>
        <taxon>Pseudomonadati</taxon>
        <taxon>Bacteroidota</taxon>
        <taxon>Flavobacteriia</taxon>
        <taxon>Flavobacteriales</taxon>
        <taxon>Flavobacteriaceae</taxon>
        <taxon>Flavobacterium</taxon>
    </lineage>
</organism>
<dbReference type="PANTHER" id="PTHR34406:SF1">
    <property type="entry name" value="PROTEIN YCEI"/>
    <property type="match status" value="1"/>
</dbReference>
<dbReference type="KEGG" id="fcv:AWN65_07925"/>
<dbReference type="Pfam" id="PF04264">
    <property type="entry name" value="YceI"/>
    <property type="match status" value="1"/>
</dbReference>
<dbReference type="InterPro" id="IPR036761">
    <property type="entry name" value="TTHA0802/YceI-like_sf"/>
</dbReference>
<dbReference type="SMART" id="SM00867">
    <property type="entry name" value="YceI"/>
    <property type="match status" value="1"/>
</dbReference>
<dbReference type="SUPFAM" id="SSF101874">
    <property type="entry name" value="YceI-like"/>
    <property type="match status" value="1"/>
</dbReference>
<accession>A0AA94EYB1</accession>
<dbReference type="InterPro" id="IPR007372">
    <property type="entry name" value="Lipid/polyisoprenoid-bd_YceI"/>
</dbReference>
<evidence type="ECO:0000313" key="2">
    <source>
        <dbReference type="EMBL" id="RVU87165.1"/>
    </source>
</evidence>
<sequence length="221" mass="25713">MKKLLFFFSLFVIFLFNSCKKESTEIHNSYLTHLPQVKGTKYEVDTLSSIIYWGGFKPSKKHTGFLKLKEGIFIYNLDSIALGRFYMNMNSITVTDLKNKKDKNKLENYLKGFTNKNIKDHFFNVSKFPISDFRITSSELKKNKTIIYGNLTIKGITKSVNFPAKISFHNNQMNLKSDTLQLNRTYWNVCHGSNGIFNNLKDDFISDYIQIQVNIVARKIN</sequence>
<name>A0AA94EYB1_9FLAO</name>